<dbReference type="Proteomes" id="UP000193834">
    <property type="component" value="Unassembled WGS sequence"/>
</dbReference>
<dbReference type="AlphaFoldDB" id="A0A1X7IWJ9"/>
<gene>
    <name evidence="4" type="ORF">SAMN06295960_0916</name>
</gene>
<evidence type="ECO:0000256" key="2">
    <source>
        <dbReference type="ARBA" id="ARBA00023136"/>
    </source>
</evidence>
<feature type="transmembrane region" description="Helical" evidence="3">
    <location>
        <begin position="363"/>
        <end position="385"/>
    </location>
</feature>
<dbReference type="OrthoDB" id="1726708at2"/>
<feature type="transmembrane region" description="Helical" evidence="3">
    <location>
        <begin position="397"/>
        <end position="421"/>
    </location>
</feature>
<evidence type="ECO:0000256" key="1">
    <source>
        <dbReference type="ARBA" id="ARBA00005278"/>
    </source>
</evidence>
<dbReference type="GO" id="GO:0016020">
    <property type="term" value="C:membrane"/>
    <property type="evidence" value="ECO:0007669"/>
    <property type="project" value="InterPro"/>
</dbReference>
<evidence type="ECO:0000313" key="4">
    <source>
        <dbReference type="EMBL" id="SMG19471.1"/>
    </source>
</evidence>
<dbReference type="GO" id="GO:0009847">
    <property type="term" value="P:spore germination"/>
    <property type="evidence" value="ECO:0007669"/>
    <property type="project" value="InterPro"/>
</dbReference>
<dbReference type="InterPro" id="IPR050768">
    <property type="entry name" value="UPF0353/GerABKA_families"/>
</dbReference>
<dbReference type="STRING" id="1852522.SAMN06295960_0916"/>
<feature type="transmembrane region" description="Helical" evidence="3">
    <location>
        <begin position="270"/>
        <end position="292"/>
    </location>
</feature>
<evidence type="ECO:0000256" key="3">
    <source>
        <dbReference type="SAM" id="Phobius"/>
    </source>
</evidence>
<dbReference type="PANTHER" id="PTHR22550">
    <property type="entry name" value="SPORE GERMINATION PROTEIN"/>
    <property type="match status" value="1"/>
</dbReference>
<proteinExistence type="inferred from homology"/>
<name>A0A1X7IWJ9_9BACL</name>
<dbReference type="EMBL" id="FXAZ01000001">
    <property type="protein sequence ID" value="SMG19471.1"/>
    <property type="molecule type" value="Genomic_DNA"/>
</dbReference>
<reference evidence="4 5" key="1">
    <citation type="submission" date="2017-04" db="EMBL/GenBank/DDBJ databases">
        <authorList>
            <person name="Afonso C.L."/>
            <person name="Miller P.J."/>
            <person name="Scott M.A."/>
            <person name="Spackman E."/>
            <person name="Goraichik I."/>
            <person name="Dimitrov K.M."/>
            <person name="Suarez D.L."/>
            <person name="Swayne D.E."/>
        </authorList>
    </citation>
    <scope>NUCLEOTIDE SEQUENCE [LARGE SCALE GENOMIC DNA]</scope>
    <source>
        <strain evidence="4 5">11</strain>
    </source>
</reference>
<dbReference type="PANTHER" id="PTHR22550:SF5">
    <property type="entry name" value="LEUCINE ZIPPER PROTEIN 4"/>
    <property type="match status" value="1"/>
</dbReference>
<dbReference type="Pfam" id="PF03323">
    <property type="entry name" value="GerA"/>
    <property type="match status" value="1"/>
</dbReference>
<accession>A0A1X7IWJ9</accession>
<dbReference type="InterPro" id="IPR004995">
    <property type="entry name" value="Spore_Ger"/>
</dbReference>
<protein>
    <submittedName>
        <fullName evidence="4">Spore germination protein</fullName>
    </submittedName>
</protein>
<comment type="similarity">
    <text evidence="1">Belongs to the GerABKA family.</text>
</comment>
<keyword evidence="5" id="KW-1185">Reference proteome</keyword>
<dbReference type="RefSeq" id="WP_085493122.1">
    <property type="nucleotide sequence ID" value="NZ_FXAZ01000001.1"/>
</dbReference>
<keyword evidence="3" id="KW-1133">Transmembrane helix</keyword>
<sequence length="449" mass="50417">MITIGELSRTVKKAMDSSDFKTARLQHKHEELLVYYYESLCDLKVLRERISAPLVKRSEEQTFTEVLQSELGCEEVHDVSEVVEKLLRGCIVIYVKDHVFVLQALKVLTDQVREATVEASIEGPHYCLTENLHMNLNLIRQRYPSKDLTAKEKVLGRISNTKLILLYHEGLVQAEVLAHIEQQLSRIDVDLIQSHGQLEALMTKKKYRLFPLMLNTERPDRIALNLAQGKVVILLDGIPSALIAPAVFYDFISAVDDTTQSFFVSHSIVLLRYMALLITITLPALYIAIVSYNPEIFRVQLAVSIAGSRASVPYPSFVEVFIMMFIIETLIEASIRLPKYIGQAATTVGGLILGQAAQQAGLVSSIMIIVTSMVAIVNFVIPINAMSYAMRVVKYPFILLSMFFGITGIIVALFCFSMYLANMESFGQPYFKLFVGEKSATGYKHKETS</sequence>
<keyword evidence="2 3" id="KW-0472">Membrane</keyword>
<keyword evidence="3" id="KW-0812">Transmembrane</keyword>
<dbReference type="PIRSF" id="PIRSF005690">
    <property type="entry name" value="GerBA"/>
    <property type="match status" value="1"/>
</dbReference>
<evidence type="ECO:0000313" key="5">
    <source>
        <dbReference type="Proteomes" id="UP000193834"/>
    </source>
</evidence>
<organism evidence="4 5">
    <name type="scientific">Paenibacillus aquistagni</name>
    <dbReference type="NCBI Taxonomy" id="1852522"/>
    <lineage>
        <taxon>Bacteria</taxon>
        <taxon>Bacillati</taxon>
        <taxon>Bacillota</taxon>
        <taxon>Bacilli</taxon>
        <taxon>Bacillales</taxon>
        <taxon>Paenibacillaceae</taxon>
        <taxon>Paenibacillus</taxon>
    </lineage>
</organism>